<name>A0ABR4FJ68_9EURO</name>
<sequence>MQCATFITLGSSAFRFNLVPAGAIGLKGIGVSLLTMPFMGLGRVSYLLLLALWRAREAGDGASSRAEKGQHLLESV</sequence>
<evidence type="ECO:0000313" key="1">
    <source>
        <dbReference type="EMBL" id="KAL2783294.1"/>
    </source>
</evidence>
<protein>
    <submittedName>
        <fullName evidence="1">Uncharacterized protein</fullName>
    </submittedName>
</protein>
<organism evidence="1 2">
    <name type="scientific">Aspergillus keveii</name>
    <dbReference type="NCBI Taxonomy" id="714993"/>
    <lineage>
        <taxon>Eukaryota</taxon>
        <taxon>Fungi</taxon>
        <taxon>Dikarya</taxon>
        <taxon>Ascomycota</taxon>
        <taxon>Pezizomycotina</taxon>
        <taxon>Eurotiomycetes</taxon>
        <taxon>Eurotiomycetidae</taxon>
        <taxon>Eurotiales</taxon>
        <taxon>Aspergillaceae</taxon>
        <taxon>Aspergillus</taxon>
        <taxon>Aspergillus subgen. Nidulantes</taxon>
    </lineage>
</organism>
<reference evidence="1 2" key="1">
    <citation type="submission" date="2024-07" db="EMBL/GenBank/DDBJ databases">
        <title>Section-level genome sequencing and comparative genomics of Aspergillus sections Usti and Cavernicolus.</title>
        <authorList>
            <consortium name="Lawrence Berkeley National Laboratory"/>
            <person name="Nybo J.L."/>
            <person name="Vesth T.C."/>
            <person name="Theobald S."/>
            <person name="Frisvad J.C."/>
            <person name="Larsen T.O."/>
            <person name="Kjaerboelling I."/>
            <person name="Rothschild-Mancinelli K."/>
            <person name="Lyhne E.K."/>
            <person name="Kogle M.E."/>
            <person name="Barry K."/>
            <person name="Clum A."/>
            <person name="Na H."/>
            <person name="Ledsgaard L."/>
            <person name="Lin J."/>
            <person name="Lipzen A."/>
            <person name="Kuo A."/>
            <person name="Riley R."/>
            <person name="Mondo S."/>
            <person name="Labutti K."/>
            <person name="Haridas S."/>
            <person name="Pangalinan J."/>
            <person name="Salamov A.A."/>
            <person name="Simmons B.A."/>
            <person name="Magnuson J.K."/>
            <person name="Chen J."/>
            <person name="Drula E."/>
            <person name="Henrissat B."/>
            <person name="Wiebenga A."/>
            <person name="Lubbers R.J."/>
            <person name="Gomes A.C."/>
            <person name="Makela M.R."/>
            <person name="Stajich J."/>
            <person name="Grigoriev I.V."/>
            <person name="Mortensen U.H."/>
            <person name="De Vries R.P."/>
            <person name="Baker S.E."/>
            <person name="Andersen M.R."/>
        </authorList>
    </citation>
    <scope>NUCLEOTIDE SEQUENCE [LARGE SCALE GENOMIC DNA]</scope>
    <source>
        <strain evidence="1 2">CBS 209.92</strain>
    </source>
</reference>
<accession>A0ABR4FJ68</accession>
<proteinExistence type="predicted"/>
<comment type="caution">
    <text evidence="1">The sequence shown here is derived from an EMBL/GenBank/DDBJ whole genome shotgun (WGS) entry which is preliminary data.</text>
</comment>
<dbReference type="EMBL" id="JBFTWV010000248">
    <property type="protein sequence ID" value="KAL2783294.1"/>
    <property type="molecule type" value="Genomic_DNA"/>
</dbReference>
<feature type="non-terminal residue" evidence="1">
    <location>
        <position position="76"/>
    </location>
</feature>
<keyword evidence="2" id="KW-1185">Reference proteome</keyword>
<dbReference type="Proteomes" id="UP001610563">
    <property type="component" value="Unassembled WGS sequence"/>
</dbReference>
<evidence type="ECO:0000313" key="2">
    <source>
        <dbReference type="Proteomes" id="UP001610563"/>
    </source>
</evidence>
<gene>
    <name evidence="1" type="ORF">BJX66DRAFT_318771</name>
</gene>